<reference evidence="1 2" key="1">
    <citation type="submission" date="2019-05" db="EMBL/GenBank/DDBJ databases">
        <title>Another draft genome of Portunus trituberculatus and its Hox gene families provides insights of decapod evolution.</title>
        <authorList>
            <person name="Jeong J.-H."/>
            <person name="Song I."/>
            <person name="Kim S."/>
            <person name="Choi T."/>
            <person name="Kim D."/>
            <person name="Ryu S."/>
            <person name="Kim W."/>
        </authorList>
    </citation>
    <scope>NUCLEOTIDE SEQUENCE [LARGE SCALE GENOMIC DNA]</scope>
    <source>
        <tissue evidence="1">Muscle</tissue>
    </source>
</reference>
<evidence type="ECO:0000313" key="1">
    <source>
        <dbReference type="EMBL" id="MPC11401.1"/>
    </source>
</evidence>
<keyword evidence="2" id="KW-1185">Reference proteome</keyword>
<organism evidence="1 2">
    <name type="scientific">Portunus trituberculatus</name>
    <name type="common">Swimming crab</name>
    <name type="synonym">Neptunus trituberculatus</name>
    <dbReference type="NCBI Taxonomy" id="210409"/>
    <lineage>
        <taxon>Eukaryota</taxon>
        <taxon>Metazoa</taxon>
        <taxon>Ecdysozoa</taxon>
        <taxon>Arthropoda</taxon>
        <taxon>Crustacea</taxon>
        <taxon>Multicrustacea</taxon>
        <taxon>Malacostraca</taxon>
        <taxon>Eumalacostraca</taxon>
        <taxon>Eucarida</taxon>
        <taxon>Decapoda</taxon>
        <taxon>Pleocyemata</taxon>
        <taxon>Brachyura</taxon>
        <taxon>Eubrachyura</taxon>
        <taxon>Portunoidea</taxon>
        <taxon>Portunidae</taxon>
        <taxon>Portuninae</taxon>
        <taxon>Portunus</taxon>
    </lineage>
</organism>
<dbReference type="AlphaFoldDB" id="A0A5B7CRF3"/>
<gene>
    <name evidence="1" type="ORF">E2C01_004065</name>
</gene>
<accession>A0A5B7CRF3</accession>
<evidence type="ECO:0000313" key="2">
    <source>
        <dbReference type="Proteomes" id="UP000324222"/>
    </source>
</evidence>
<comment type="caution">
    <text evidence="1">The sequence shown here is derived from an EMBL/GenBank/DDBJ whole genome shotgun (WGS) entry which is preliminary data.</text>
</comment>
<proteinExistence type="predicted"/>
<sequence length="100" mass="11132">MCTTVMEICFLPLRIHSSLMSDSITRQRNQPLASLTTYRGGLPFSLPIMDPTALVSTPATSRSAARWPPPLNYRATESFDATAFPASVRQLAQMMTRRDL</sequence>
<protein>
    <submittedName>
        <fullName evidence="1">Uncharacterized protein</fullName>
    </submittedName>
</protein>
<name>A0A5B7CRF3_PORTR</name>
<dbReference type="Proteomes" id="UP000324222">
    <property type="component" value="Unassembled WGS sequence"/>
</dbReference>
<dbReference type="EMBL" id="VSRR010000161">
    <property type="protein sequence ID" value="MPC11401.1"/>
    <property type="molecule type" value="Genomic_DNA"/>
</dbReference>